<keyword evidence="4" id="KW-0067">ATP-binding</keyword>
<dbReference type="GO" id="GO:0043139">
    <property type="term" value="F:5'-3' DNA helicase activity"/>
    <property type="evidence" value="ECO:0007669"/>
    <property type="project" value="TreeGrafter"/>
</dbReference>
<dbReference type="PANTHER" id="PTHR43788">
    <property type="entry name" value="DNA2/NAM7 HELICASE FAMILY MEMBER"/>
    <property type="match status" value="1"/>
</dbReference>
<evidence type="ECO:0000313" key="7">
    <source>
        <dbReference type="Proteomes" id="UP000008548"/>
    </source>
</evidence>
<feature type="domain" description="DNA2/NAM7 helicase-like C-terminal" evidence="5">
    <location>
        <begin position="832"/>
        <end position="1008"/>
    </location>
</feature>
<name>Q4UN42_RICFE</name>
<keyword evidence="3 6" id="KW-0347">Helicase</keyword>
<reference evidence="6 7" key="1">
    <citation type="journal article" date="2005" name="PLoS Biol.">
        <title>The genome sequence of Rickettsia felis identifies the first putative conjugative plasmid in an obligate intracellular parasite.</title>
        <authorList>
            <person name="Ogata H."/>
            <person name="Renesto P."/>
            <person name="Audic S."/>
            <person name="Robert C."/>
            <person name="Blanc G."/>
            <person name="Fournier P.E."/>
            <person name="Parinello H."/>
            <person name="Claverie J.M."/>
            <person name="Raoult D."/>
        </authorList>
    </citation>
    <scope>NUCLEOTIDE SEQUENCE [LARGE SCALE GENOMIC DNA]</scope>
    <source>
        <strain evidence="7">ATCC VR-1525 / URRWXCal2</strain>
    </source>
</reference>
<dbReference type="HOGENOM" id="CLU_004155_0_1_5"/>
<dbReference type="Pfam" id="PF13087">
    <property type="entry name" value="AAA_12"/>
    <property type="match status" value="1"/>
</dbReference>
<dbReference type="GO" id="GO:0016787">
    <property type="term" value="F:hydrolase activity"/>
    <property type="evidence" value="ECO:0007669"/>
    <property type="project" value="UniProtKB-KW"/>
</dbReference>
<proteinExistence type="predicted"/>
<protein>
    <submittedName>
        <fullName evidence="6">Superfamily I DNA and RNA helicase</fullName>
    </submittedName>
</protein>
<evidence type="ECO:0000256" key="2">
    <source>
        <dbReference type="ARBA" id="ARBA00022801"/>
    </source>
</evidence>
<dbReference type="InterPro" id="IPR041679">
    <property type="entry name" value="DNA2/NAM7-like_C"/>
</dbReference>
<organism evidence="6 7">
    <name type="scientific">Rickettsia felis (strain ATCC VR-1525 / URRWXCal2)</name>
    <name type="common">Rickettsia azadi</name>
    <dbReference type="NCBI Taxonomy" id="315456"/>
    <lineage>
        <taxon>Bacteria</taxon>
        <taxon>Pseudomonadati</taxon>
        <taxon>Pseudomonadota</taxon>
        <taxon>Alphaproteobacteria</taxon>
        <taxon>Rickettsiales</taxon>
        <taxon>Rickettsiaceae</taxon>
        <taxon>Rickettsieae</taxon>
        <taxon>Rickettsia</taxon>
        <taxon>spotted fever group</taxon>
    </lineage>
</organism>
<dbReference type="InterPro" id="IPR027417">
    <property type="entry name" value="P-loop_NTPase"/>
</dbReference>
<dbReference type="eggNOG" id="COG1112">
    <property type="taxonomic scope" value="Bacteria"/>
</dbReference>
<evidence type="ECO:0000256" key="3">
    <source>
        <dbReference type="ARBA" id="ARBA00022806"/>
    </source>
</evidence>
<dbReference type="KEGG" id="rfe:RF_0165"/>
<evidence type="ECO:0000313" key="6">
    <source>
        <dbReference type="EMBL" id="AAY61016.1"/>
    </source>
</evidence>
<sequence>MKDAPFEKLDKKELGKELEINLNEYEVVVHWHVYLGYLKWSAAEIDLLKKTQNINELDQEFLNDYNNKNYQEQPTITPIAGLTIDENGKYVEHSMIISTAAYALGKIMKEDFQGKELKDLANFVDNNNILIDEVFAESEKIYFMDKPQDSALGRILDLEMINIMIDLLVQKLEIDRKYLFSRSEICVRRVTSQKKKKDKSVIFTPPSLEMFNSFFLIPLDLVRNNIEKFEPESAIAKYLGKEDKPDSIDVLERQEALQKLLAPLEMQPARWCSSPKNSLAALQAAAVNEVLSPTSEKLFAVNGPPGTGKTTILFDIMANIYVGRALNLISLEEPKNGFQKGKISHSTPDFDYHISSLKPELQNYGMVVASSNNNAVENISNEISLYSKIDELYHEDLSYFKQLVCVEDKEKNWGMFATPLGNLKNKKKFINSFWKFKDDEKGNDEDYTMLQYLNLLIGNKCKDRAPGHYKPKYCNSSEELNKAWSEACTNFKKIHSKINKIYNNISSVIELNKERRNILEKNNIVNKHNIKDYEEEKAHLESILIHARNEIMINTTKINDYNLNYFKVFYKLFKTEKYLAYSNLLQQQEEKVNYEKAIITKINNFKRLIDISKLLSEPYKFLEDENFNIKDFEENLFWKNWQENSEDLNKITPYFNPKFEILRSALFVSAVKLHEIFINANADSFWHSLKYFFDITINSLGKPEMNKIAWQNFFMIIPVVSTTFHSFDRMFATAKHNEVPWLFIDEAGQIPPQFAASAIYKSKKVVVVGDPLQTEPISILKQDLIKKLCENFKVSYRDWSPSEVSLQNLADRTSLYQTKIDDVTVGFPLLVHRRCQNPMFKICNKIAYGNKMIFATSKCKSNIRAILGASKWIDVEENNVQRYKYESETEFQKLLELLKQVLKEKNGDDLLKQIYIITMYKGYSEFIRKKLKGIFDNSRFDKAIKEFGYKNIGTIHAFQGKEADTVIMVLGAQHPLDKGARNVMTDKPNVLNVGISRAKNNLYVIGNLEIWLKHKYMPEIYNMLGDKE</sequence>
<keyword evidence="2" id="KW-0378">Hydrolase</keyword>
<dbReference type="AlphaFoldDB" id="Q4UN42"/>
<dbReference type="InterPro" id="IPR050534">
    <property type="entry name" value="Coronavir_polyprotein_1ab"/>
</dbReference>
<keyword evidence="7" id="KW-1185">Reference proteome</keyword>
<evidence type="ECO:0000256" key="4">
    <source>
        <dbReference type="ARBA" id="ARBA00022840"/>
    </source>
</evidence>
<evidence type="ECO:0000259" key="5">
    <source>
        <dbReference type="Pfam" id="PF13087"/>
    </source>
</evidence>
<gene>
    <name evidence="6" type="ordered locus">RF_0165</name>
</gene>
<dbReference type="Gene3D" id="3.40.50.300">
    <property type="entry name" value="P-loop containing nucleotide triphosphate hydrolases"/>
    <property type="match status" value="2"/>
</dbReference>
<dbReference type="EMBL" id="CP000053">
    <property type="protein sequence ID" value="AAY61016.1"/>
    <property type="molecule type" value="Genomic_DNA"/>
</dbReference>
<dbReference type="STRING" id="315456.RF_0165"/>
<dbReference type="GO" id="GO:0005524">
    <property type="term" value="F:ATP binding"/>
    <property type="evidence" value="ECO:0007669"/>
    <property type="project" value="UniProtKB-KW"/>
</dbReference>
<dbReference type="PANTHER" id="PTHR43788:SF8">
    <property type="entry name" value="DNA-BINDING PROTEIN SMUBP-2"/>
    <property type="match status" value="1"/>
</dbReference>
<evidence type="ECO:0000256" key="1">
    <source>
        <dbReference type="ARBA" id="ARBA00022741"/>
    </source>
</evidence>
<dbReference type="SUPFAM" id="SSF52540">
    <property type="entry name" value="P-loop containing nucleoside triphosphate hydrolases"/>
    <property type="match status" value="1"/>
</dbReference>
<accession>Q4UN42</accession>
<keyword evidence="1" id="KW-0547">Nucleotide-binding</keyword>
<dbReference type="Proteomes" id="UP000008548">
    <property type="component" value="Chromosome"/>
</dbReference>